<evidence type="ECO:0000313" key="11">
    <source>
        <dbReference type="EMBL" id="QEP96940.1"/>
    </source>
</evidence>
<dbReference type="CDD" id="cd01392">
    <property type="entry name" value="HTH_LacI"/>
    <property type="match status" value="1"/>
</dbReference>
<keyword evidence="3" id="KW-0050">Antiport</keyword>
<sequence length="600" mass="64751">MATIKDVASMAGVSTATVSRVINQTAWVEPVTRERVEKAMRDLNYRRNAAAIALAKRSGDMLGLLTGNLADPFFARLARGVEDVSRKQQYRLMVCSGGHDEEMEKAGLDFLVNQGCEAIVVHASRLPDKELLRYAAHFPALVVVNRYIASMANRCIWLENRSAAREATRYLLANGHRRIACVTSDLPIIDRQERLDGYREALEEYGISPDPRWVISVPFNEEGGERAAHQLINSGLPLTAAVTFNDVMAAGIMRILHQRGVHAAGLDVSLAAAAGAVVSGAYFGDKISPLSDSTNFAAIVADTTLFEHIQHLLWTTLPSFLLAAVVYLIAGHSNMLGEVATPQRVTDIIHSLESLYHFNIVLILPPVIVLWGAIRKKPVIPLMLSACVLALFLGVIMQGLSIKQGLDAFIDGFDIAMFPQGAEGVVADVPRLLNRGGMFSMMGTILLVFCAFSFAGALTLTGALTIIINRLLTIIHSVGQLIAATIGTTILVTGATSDGKLALLVPAELFKDAYRRMGLDTKNLSRTIEDAGTVIEPLLPWTSAGVYMATTLGVSTLDLLPWAIQCYAAIFFALIYGFSGIGIARTASASEKSPQSSVTE</sequence>
<evidence type="ECO:0000256" key="8">
    <source>
        <dbReference type="ARBA" id="ARBA00038435"/>
    </source>
</evidence>
<dbReference type="SUPFAM" id="SSF47413">
    <property type="entry name" value="lambda repressor-like DNA-binding domains"/>
    <property type="match status" value="1"/>
</dbReference>
<dbReference type="PROSITE" id="PS00356">
    <property type="entry name" value="HTH_LACI_1"/>
    <property type="match status" value="1"/>
</dbReference>
<accession>A0A5C2LYT2</accession>
<feature type="transmembrane region" description="Helical" evidence="9">
    <location>
        <begin position="380"/>
        <end position="400"/>
    </location>
</feature>
<comment type="subcellular location">
    <subcellularLocation>
        <location evidence="1">Cell membrane</location>
        <topology evidence="1">Multi-pass membrane protein</topology>
    </subcellularLocation>
</comment>
<dbReference type="InterPro" id="IPR000843">
    <property type="entry name" value="HTH_LacI"/>
</dbReference>
<dbReference type="Pfam" id="PF00356">
    <property type="entry name" value="LacI"/>
    <property type="match status" value="1"/>
</dbReference>
<feature type="transmembrane region" description="Helical" evidence="9">
    <location>
        <begin position="354"/>
        <end position="374"/>
    </location>
</feature>
<gene>
    <name evidence="11" type="ORF">F1527_11440</name>
</gene>
<dbReference type="InterPro" id="IPR010982">
    <property type="entry name" value="Lambda_DNA-bd_dom_sf"/>
</dbReference>
<evidence type="ECO:0000256" key="9">
    <source>
        <dbReference type="SAM" id="Phobius"/>
    </source>
</evidence>
<evidence type="ECO:0000256" key="6">
    <source>
        <dbReference type="ARBA" id="ARBA00022989"/>
    </source>
</evidence>
<evidence type="ECO:0000256" key="5">
    <source>
        <dbReference type="ARBA" id="ARBA00022692"/>
    </source>
</evidence>
<evidence type="ECO:0000259" key="10">
    <source>
        <dbReference type="PROSITE" id="PS50932"/>
    </source>
</evidence>
<dbReference type="SUPFAM" id="SSF53822">
    <property type="entry name" value="Periplasmic binding protein-like I"/>
    <property type="match status" value="1"/>
</dbReference>
<keyword evidence="7 9" id="KW-0472">Membrane</keyword>
<evidence type="ECO:0000256" key="3">
    <source>
        <dbReference type="ARBA" id="ARBA00022449"/>
    </source>
</evidence>
<dbReference type="InterPro" id="IPR018461">
    <property type="entry name" value="Na/H_Antiport_NhaC-like_C"/>
</dbReference>
<dbReference type="SMART" id="SM00354">
    <property type="entry name" value="HTH_LACI"/>
    <property type="match status" value="1"/>
</dbReference>
<dbReference type="CDD" id="cd06270">
    <property type="entry name" value="PBP1_GalS-like"/>
    <property type="match status" value="1"/>
</dbReference>
<dbReference type="GO" id="GO:0006355">
    <property type="term" value="P:regulation of DNA-templated transcription"/>
    <property type="evidence" value="ECO:0007669"/>
    <property type="project" value="InterPro"/>
</dbReference>
<name>A0A5C2LYT2_SALER</name>
<dbReference type="GO" id="GO:0005886">
    <property type="term" value="C:plasma membrane"/>
    <property type="evidence" value="ECO:0007669"/>
    <property type="project" value="UniProtKB-SubCell"/>
</dbReference>
<dbReference type="PROSITE" id="PS50932">
    <property type="entry name" value="HTH_LACI_2"/>
    <property type="match status" value="1"/>
</dbReference>
<keyword evidence="5 9" id="KW-0812">Transmembrane</keyword>
<evidence type="ECO:0000256" key="1">
    <source>
        <dbReference type="ARBA" id="ARBA00004651"/>
    </source>
</evidence>
<dbReference type="InterPro" id="IPR001761">
    <property type="entry name" value="Peripla_BP/Lac1_sug-bd_dom"/>
</dbReference>
<dbReference type="InterPro" id="IPR052180">
    <property type="entry name" value="NhaC_Na-H+_Antiporter"/>
</dbReference>
<dbReference type="InterPro" id="IPR028082">
    <property type="entry name" value="Peripla_BP_I"/>
</dbReference>
<dbReference type="GO" id="GO:0015297">
    <property type="term" value="F:antiporter activity"/>
    <property type="evidence" value="ECO:0007669"/>
    <property type="project" value="UniProtKB-KW"/>
</dbReference>
<evidence type="ECO:0000256" key="4">
    <source>
        <dbReference type="ARBA" id="ARBA00022475"/>
    </source>
</evidence>
<dbReference type="EMBL" id="CP043773">
    <property type="protein sequence ID" value="QEP96940.1"/>
    <property type="molecule type" value="Genomic_DNA"/>
</dbReference>
<feature type="domain" description="HTH lacI-type" evidence="10">
    <location>
        <begin position="2"/>
        <end position="56"/>
    </location>
</feature>
<keyword evidence="4" id="KW-1003">Cell membrane</keyword>
<feature type="transmembrane region" description="Helical" evidence="9">
    <location>
        <begin position="445"/>
        <end position="468"/>
    </location>
</feature>
<keyword evidence="2" id="KW-0813">Transport</keyword>
<reference evidence="11 12" key="1">
    <citation type="submission" date="2019-09" db="EMBL/GenBank/DDBJ databases">
        <title>Analyses of genetics and pathogenesis of a Salmonella species QH with narrow spectrum of antibiotic resistance isolated from Yak.</title>
        <authorList>
            <person name="Han S."/>
        </authorList>
    </citation>
    <scope>NUCLEOTIDE SEQUENCE [LARGE SCALE GENOMIC DNA]</scope>
    <source>
        <strain evidence="11 12">QH</strain>
    </source>
</reference>
<dbReference type="Pfam" id="PF00532">
    <property type="entry name" value="Peripla_BP_1"/>
    <property type="match status" value="1"/>
</dbReference>
<feature type="transmembrane region" description="Helical" evidence="9">
    <location>
        <begin position="312"/>
        <end position="333"/>
    </location>
</feature>
<dbReference type="Gene3D" id="3.40.50.2300">
    <property type="match status" value="2"/>
</dbReference>
<comment type="similarity">
    <text evidence="8">Belongs to the NhaC Na(+)/H(+) (TC 2.A.35) antiporter family.</text>
</comment>
<evidence type="ECO:0000256" key="2">
    <source>
        <dbReference type="ARBA" id="ARBA00022448"/>
    </source>
</evidence>
<proteinExistence type="inferred from homology"/>
<dbReference type="AlphaFoldDB" id="A0A5C2LYT2"/>
<dbReference type="Gene3D" id="1.10.260.40">
    <property type="entry name" value="lambda repressor-like DNA-binding domains"/>
    <property type="match status" value="1"/>
</dbReference>
<dbReference type="Proteomes" id="UP000323088">
    <property type="component" value="Chromosome"/>
</dbReference>
<keyword evidence="11" id="KW-0238">DNA-binding</keyword>
<protein>
    <submittedName>
        <fullName evidence="11">LacI family DNA-binding transcriptional regulator</fullName>
    </submittedName>
</protein>
<evidence type="ECO:0000313" key="12">
    <source>
        <dbReference type="Proteomes" id="UP000323088"/>
    </source>
</evidence>
<evidence type="ECO:0000256" key="7">
    <source>
        <dbReference type="ARBA" id="ARBA00023136"/>
    </source>
</evidence>
<dbReference type="GO" id="GO:0003677">
    <property type="term" value="F:DNA binding"/>
    <property type="evidence" value="ECO:0007669"/>
    <property type="project" value="UniProtKB-KW"/>
</dbReference>
<dbReference type="PANTHER" id="PTHR33451:SF3">
    <property type="entry name" value="MALATE-2H(+)_NA(+)-LACTATE ANTIPORTER"/>
    <property type="match status" value="1"/>
</dbReference>
<dbReference type="PANTHER" id="PTHR33451">
    <property type="entry name" value="MALATE-2H(+)/NA(+)-LACTATE ANTIPORTER"/>
    <property type="match status" value="1"/>
</dbReference>
<organism evidence="11 12">
    <name type="scientific">Salmonella enterica</name>
    <name type="common">Salmonella choleraesuis</name>
    <dbReference type="NCBI Taxonomy" id="28901"/>
    <lineage>
        <taxon>Bacteria</taxon>
        <taxon>Pseudomonadati</taxon>
        <taxon>Pseudomonadota</taxon>
        <taxon>Gammaproteobacteria</taxon>
        <taxon>Enterobacterales</taxon>
        <taxon>Enterobacteriaceae</taxon>
        <taxon>Salmonella</taxon>
    </lineage>
</organism>
<keyword evidence="6 9" id="KW-1133">Transmembrane helix</keyword>
<dbReference type="PRINTS" id="PR00036">
    <property type="entry name" value="HTHLACI"/>
</dbReference>
<feature type="transmembrane region" description="Helical" evidence="9">
    <location>
        <begin position="562"/>
        <end position="584"/>
    </location>
</feature>
<dbReference type="Pfam" id="PF03553">
    <property type="entry name" value="Na_H_antiporter"/>
    <property type="match status" value="1"/>
</dbReference>